<evidence type="ECO:0000256" key="2">
    <source>
        <dbReference type="ARBA" id="ARBA00022723"/>
    </source>
</evidence>
<keyword evidence="1" id="KW-0645">Protease</keyword>
<dbReference type="PANTHER" id="PTHR43270">
    <property type="entry name" value="BETA-ALA-HIS DIPEPTIDASE"/>
    <property type="match status" value="1"/>
</dbReference>
<dbReference type="SUPFAM" id="SSF53187">
    <property type="entry name" value="Zn-dependent exopeptidases"/>
    <property type="match status" value="1"/>
</dbReference>
<gene>
    <name evidence="5" type="ORF">RB653_004252</name>
</gene>
<dbReference type="AlphaFoldDB" id="A0AAN7YZX2"/>
<evidence type="ECO:0000313" key="5">
    <source>
        <dbReference type="EMBL" id="KAK5582667.1"/>
    </source>
</evidence>
<dbReference type="InterPro" id="IPR011650">
    <property type="entry name" value="Peptidase_M20_dimer"/>
</dbReference>
<keyword evidence="3" id="KW-0378">Hydrolase</keyword>
<dbReference type="GO" id="GO:0046872">
    <property type="term" value="F:metal ion binding"/>
    <property type="evidence" value="ECO:0007669"/>
    <property type="project" value="UniProtKB-KW"/>
</dbReference>
<reference evidence="5 6" key="1">
    <citation type="submission" date="2023-11" db="EMBL/GenBank/DDBJ databases">
        <title>Dfirmibasis_genome.</title>
        <authorList>
            <person name="Edelbroek B."/>
            <person name="Kjellin J."/>
            <person name="Jerlstrom-Hultqvist J."/>
            <person name="Soderbom F."/>
        </authorList>
    </citation>
    <scope>NUCLEOTIDE SEQUENCE [LARGE SCALE GENOMIC DNA]</scope>
    <source>
        <strain evidence="5 6">TNS-C-14</strain>
    </source>
</reference>
<evidence type="ECO:0000259" key="4">
    <source>
        <dbReference type="Pfam" id="PF07687"/>
    </source>
</evidence>
<keyword evidence="6" id="KW-1185">Reference proteome</keyword>
<accession>A0AAN7YZX2</accession>
<evidence type="ECO:0000313" key="6">
    <source>
        <dbReference type="Proteomes" id="UP001344447"/>
    </source>
</evidence>
<keyword evidence="2" id="KW-0479">Metal-binding</keyword>
<dbReference type="Pfam" id="PF01546">
    <property type="entry name" value="Peptidase_M20"/>
    <property type="match status" value="1"/>
</dbReference>
<dbReference type="Pfam" id="PF07687">
    <property type="entry name" value="M20_dimer"/>
    <property type="match status" value="1"/>
</dbReference>
<sequence>MSLDIEKVKEFSNKAWDENILPTLSEYIEIPNQSPLYDAEWATNGYTEKAIQLLEKWILAQGIKGMTCEIKRIEGLTPIIFMVIEATKTENVKTVLMYGHMDKQPPLTEAWDEGLHPYKAVVKNNRLYGRGGADDGYSTFASICAIQALQQQNIPHDRYVVIIEGSEESGSIHLPQYVEKFQAEIQTPSLVVCLDSGCGNYDQLWVTSSLRGVLTGDLTVKVLNEACHSGSASGIVPSSFRILRQVLDRVENQITGEIDKRLHVEIPPYRLEQIAKCADILGSTIYDEFSWYQGTGPITKDLTQLMINKTWYPSVCITGAEGLPHTSNAGNVMRTHTTVKVSVRLPPSFKHTEAGDILKELFESNPPYGATVTFKQDKSASGWDSPQTKPFLEKALGEASNLFYGKDHVYMGEGGSIPFMKMLNDRFQSQFIVTGLLGPASNAHGPNEFLDIPFAKKLLCCVIYLLDAHAKNA</sequence>
<dbReference type="CDD" id="cd05682">
    <property type="entry name" value="M20_dipept_dapE"/>
    <property type="match status" value="1"/>
</dbReference>
<feature type="domain" description="Peptidase M20 dimerisation" evidence="4">
    <location>
        <begin position="210"/>
        <end position="365"/>
    </location>
</feature>
<proteinExistence type="predicted"/>
<dbReference type="Gene3D" id="3.30.70.360">
    <property type="match status" value="1"/>
</dbReference>
<evidence type="ECO:0000256" key="3">
    <source>
        <dbReference type="ARBA" id="ARBA00022801"/>
    </source>
</evidence>
<name>A0AAN7YZX2_9MYCE</name>
<dbReference type="InterPro" id="IPR002933">
    <property type="entry name" value="Peptidase_M20"/>
</dbReference>
<dbReference type="PANTHER" id="PTHR43270:SF4">
    <property type="entry name" value="CARNOSINE DIPEPTIDASE 2, ISOFORM A"/>
    <property type="match status" value="1"/>
</dbReference>
<comment type="caution">
    <text evidence="5">The sequence shown here is derived from an EMBL/GenBank/DDBJ whole genome shotgun (WGS) entry which is preliminary data.</text>
</comment>
<dbReference type="InterPro" id="IPR051458">
    <property type="entry name" value="Cyt/Met_Dipeptidase"/>
</dbReference>
<dbReference type="GO" id="GO:0006508">
    <property type="term" value="P:proteolysis"/>
    <property type="evidence" value="ECO:0007669"/>
    <property type="project" value="UniProtKB-KW"/>
</dbReference>
<dbReference type="GO" id="GO:0008233">
    <property type="term" value="F:peptidase activity"/>
    <property type="evidence" value="ECO:0007669"/>
    <property type="project" value="UniProtKB-KW"/>
</dbReference>
<organism evidence="5 6">
    <name type="scientific">Dictyostelium firmibasis</name>
    <dbReference type="NCBI Taxonomy" id="79012"/>
    <lineage>
        <taxon>Eukaryota</taxon>
        <taxon>Amoebozoa</taxon>
        <taxon>Evosea</taxon>
        <taxon>Eumycetozoa</taxon>
        <taxon>Dictyostelia</taxon>
        <taxon>Dictyosteliales</taxon>
        <taxon>Dictyosteliaceae</taxon>
        <taxon>Dictyostelium</taxon>
    </lineage>
</organism>
<dbReference type="Proteomes" id="UP001344447">
    <property type="component" value="Unassembled WGS sequence"/>
</dbReference>
<dbReference type="EMBL" id="JAVFKY010000001">
    <property type="protein sequence ID" value="KAK5582667.1"/>
    <property type="molecule type" value="Genomic_DNA"/>
</dbReference>
<dbReference type="Gene3D" id="3.40.630.10">
    <property type="entry name" value="Zn peptidases"/>
    <property type="match status" value="1"/>
</dbReference>
<evidence type="ECO:0000256" key="1">
    <source>
        <dbReference type="ARBA" id="ARBA00022670"/>
    </source>
</evidence>
<protein>
    <recommendedName>
        <fullName evidence="4">Peptidase M20 dimerisation domain-containing protein</fullName>
    </recommendedName>
</protein>